<dbReference type="EMBL" id="CM000642">
    <property type="protein sequence ID" value="EED92059.1"/>
    <property type="molecule type" value="Genomic_DNA"/>
</dbReference>
<feature type="transmembrane region" description="Helical" evidence="3">
    <location>
        <begin position="146"/>
        <end position="164"/>
    </location>
</feature>
<dbReference type="InParanoid" id="B8C345"/>
<evidence type="ECO:0000313" key="4">
    <source>
        <dbReference type="EMBL" id="EED92059.1"/>
    </source>
</evidence>
<gene>
    <name evidence="4" type="ORF">THAPSDRAFT_5513</name>
</gene>
<evidence type="ECO:0000256" key="2">
    <source>
        <dbReference type="SAM" id="MobiDB-lite"/>
    </source>
</evidence>
<reference evidence="4 5" key="2">
    <citation type="journal article" date="2008" name="Nature">
        <title>The Phaeodactylum genome reveals the evolutionary history of diatom genomes.</title>
        <authorList>
            <person name="Bowler C."/>
            <person name="Allen A.E."/>
            <person name="Badger J.H."/>
            <person name="Grimwood J."/>
            <person name="Jabbari K."/>
            <person name="Kuo A."/>
            <person name="Maheswari U."/>
            <person name="Martens C."/>
            <person name="Maumus F."/>
            <person name="Otillar R.P."/>
            <person name="Rayko E."/>
            <person name="Salamov A."/>
            <person name="Vandepoele K."/>
            <person name="Beszteri B."/>
            <person name="Gruber A."/>
            <person name="Heijde M."/>
            <person name="Katinka M."/>
            <person name="Mock T."/>
            <person name="Valentin K."/>
            <person name="Verret F."/>
            <person name="Berges J.A."/>
            <person name="Brownlee C."/>
            <person name="Cadoret J.P."/>
            <person name="Chiovitti A."/>
            <person name="Choi C.J."/>
            <person name="Coesel S."/>
            <person name="De Martino A."/>
            <person name="Detter J.C."/>
            <person name="Durkin C."/>
            <person name="Falciatore A."/>
            <person name="Fournet J."/>
            <person name="Haruta M."/>
            <person name="Huysman M.J."/>
            <person name="Jenkins B.D."/>
            <person name="Jiroutova K."/>
            <person name="Jorgensen R.E."/>
            <person name="Joubert Y."/>
            <person name="Kaplan A."/>
            <person name="Kroger N."/>
            <person name="Kroth P.G."/>
            <person name="La Roche J."/>
            <person name="Lindquist E."/>
            <person name="Lommer M."/>
            <person name="Martin-Jezequel V."/>
            <person name="Lopez P.J."/>
            <person name="Lucas S."/>
            <person name="Mangogna M."/>
            <person name="McGinnis K."/>
            <person name="Medlin L.K."/>
            <person name="Montsant A."/>
            <person name="Oudot-Le Secq M.P."/>
            <person name="Napoli C."/>
            <person name="Obornik M."/>
            <person name="Parker M.S."/>
            <person name="Petit J.L."/>
            <person name="Porcel B.M."/>
            <person name="Poulsen N."/>
            <person name="Robison M."/>
            <person name="Rychlewski L."/>
            <person name="Rynearson T.A."/>
            <person name="Schmutz J."/>
            <person name="Shapiro H."/>
            <person name="Siaut M."/>
            <person name="Stanley M."/>
            <person name="Sussman M.R."/>
            <person name="Taylor A.R."/>
            <person name="Vardi A."/>
            <person name="von Dassow P."/>
            <person name="Vyverman W."/>
            <person name="Willis A."/>
            <person name="Wyrwicz L.S."/>
            <person name="Rokhsar D.S."/>
            <person name="Weissenbach J."/>
            <person name="Armbrust E.V."/>
            <person name="Green B.R."/>
            <person name="Van de Peer Y."/>
            <person name="Grigoriev I.V."/>
        </authorList>
    </citation>
    <scope>NUCLEOTIDE SEQUENCE [LARGE SCALE GENOMIC DNA]</scope>
    <source>
        <strain evidence="4 5">CCMP1335</strain>
    </source>
</reference>
<feature type="region of interest" description="Disordered" evidence="2">
    <location>
        <begin position="1"/>
        <end position="36"/>
    </location>
</feature>
<feature type="transmembrane region" description="Helical" evidence="3">
    <location>
        <begin position="269"/>
        <end position="288"/>
    </location>
</feature>
<evidence type="ECO:0000256" key="3">
    <source>
        <dbReference type="SAM" id="Phobius"/>
    </source>
</evidence>
<dbReference type="OMA" id="STIASHW"/>
<dbReference type="RefSeq" id="XP_002290307.1">
    <property type="nucleotide sequence ID" value="XM_002290271.1"/>
</dbReference>
<keyword evidence="5" id="KW-1185">Reference proteome</keyword>
<evidence type="ECO:0000256" key="1">
    <source>
        <dbReference type="ARBA" id="ARBA00010884"/>
    </source>
</evidence>
<keyword evidence="3" id="KW-0472">Membrane</keyword>
<dbReference type="PANTHER" id="PTHR10794">
    <property type="entry name" value="ABHYDROLASE DOMAIN-CONTAINING PROTEIN"/>
    <property type="match status" value="1"/>
</dbReference>
<comment type="similarity">
    <text evidence="1">Belongs to the AB hydrolase superfamily. AB hydrolase 4 family.</text>
</comment>
<dbReference type="PANTHER" id="PTHR10794:SF63">
    <property type="entry name" value="ALPHA_BETA HYDROLASE 1, ISOFORM A"/>
    <property type="match status" value="1"/>
</dbReference>
<dbReference type="eggNOG" id="KOG1838">
    <property type="taxonomic scope" value="Eukaryota"/>
</dbReference>
<dbReference type="GeneID" id="7453211"/>
<reference evidence="4 5" key="1">
    <citation type="journal article" date="2004" name="Science">
        <title>The genome of the diatom Thalassiosira pseudonana: ecology, evolution, and metabolism.</title>
        <authorList>
            <person name="Armbrust E.V."/>
            <person name="Berges J.A."/>
            <person name="Bowler C."/>
            <person name="Green B.R."/>
            <person name="Martinez D."/>
            <person name="Putnam N.H."/>
            <person name="Zhou S."/>
            <person name="Allen A.E."/>
            <person name="Apt K.E."/>
            <person name="Bechner M."/>
            <person name="Brzezinski M.A."/>
            <person name="Chaal B.K."/>
            <person name="Chiovitti A."/>
            <person name="Davis A.K."/>
            <person name="Demarest M.S."/>
            <person name="Detter J.C."/>
            <person name="Glavina T."/>
            <person name="Goodstein D."/>
            <person name="Hadi M.Z."/>
            <person name="Hellsten U."/>
            <person name="Hildebrand M."/>
            <person name="Jenkins B.D."/>
            <person name="Jurka J."/>
            <person name="Kapitonov V.V."/>
            <person name="Kroger N."/>
            <person name="Lau W.W."/>
            <person name="Lane T.W."/>
            <person name="Larimer F.W."/>
            <person name="Lippmeier J.C."/>
            <person name="Lucas S."/>
            <person name="Medina M."/>
            <person name="Montsant A."/>
            <person name="Obornik M."/>
            <person name="Parker M.S."/>
            <person name="Palenik B."/>
            <person name="Pazour G.J."/>
            <person name="Richardson P.M."/>
            <person name="Rynearson T.A."/>
            <person name="Saito M.A."/>
            <person name="Schwartz D.C."/>
            <person name="Thamatrakoln K."/>
            <person name="Valentin K."/>
            <person name="Vardi A."/>
            <person name="Wilkerson F.P."/>
            <person name="Rokhsar D.S."/>
        </authorList>
    </citation>
    <scope>NUCLEOTIDE SEQUENCE [LARGE SCALE GENOMIC DNA]</scope>
    <source>
        <strain evidence="4 5">CCMP1335</strain>
    </source>
</reference>
<dbReference type="GO" id="GO:0047372">
    <property type="term" value="F:monoacylglycerol lipase activity"/>
    <property type="evidence" value="ECO:0000318"/>
    <property type="project" value="GO_Central"/>
</dbReference>
<dbReference type="KEGG" id="tps:THAPSDRAFT_5513"/>
<dbReference type="GO" id="GO:0034338">
    <property type="term" value="F:short-chain carboxylesterase activity"/>
    <property type="evidence" value="ECO:0000318"/>
    <property type="project" value="GO_Central"/>
</dbReference>
<dbReference type="Gene3D" id="3.40.50.1820">
    <property type="entry name" value="alpha/beta hydrolase"/>
    <property type="match status" value="1"/>
</dbReference>
<dbReference type="ESTHER" id="thaps-b8c345">
    <property type="family name" value="abh_upf0017"/>
</dbReference>
<dbReference type="PaxDb" id="35128-Thaps5513"/>
<dbReference type="GO" id="GO:0006629">
    <property type="term" value="P:lipid metabolic process"/>
    <property type="evidence" value="ECO:0000318"/>
    <property type="project" value="GO_Central"/>
</dbReference>
<dbReference type="Proteomes" id="UP000001449">
    <property type="component" value="Chromosome 5"/>
</dbReference>
<name>B8C345_THAPS</name>
<feature type="transmembrane region" description="Helical" evidence="3">
    <location>
        <begin position="200"/>
        <end position="221"/>
    </location>
</feature>
<dbReference type="AlphaFoldDB" id="B8C345"/>
<dbReference type="FunFam" id="3.40.50.1820:FF:000924">
    <property type="entry name" value="Uncharacterized protein"/>
    <property type="match status" value="1"/>
</dbReference>
<protein>
    <recommendedName>
        <fullName evidence="6">AB hydrolase-1 domain-containing protein</fullName>
    </recommendedName>
</protein>
<dbReference type="InterPro" id="IPR029058">
    <property type="entry name" value="AB_hydrolase_fold"/>
</dbReference>
<dbReference type="InterPro" id="IPR050960">
    <property type="entry name" value="AB_hydrolase_4_sf"/>
</dbReference>
<organism evidence="4 5">
    <name type="scientific">Thalassiosira pseudonana</name>
    <name type="common">Marine diatom</name>
    <name type="synonym">Cyclotella nana</name>
    <dbReference type="NCBI Taxonomy" id="35128"/>
    <lineage>
        <taxon>Eukaryota</taxon>
        <taxon>Sar</taxon>
        <taxon>Stramenopiles</taxon>
        <taxon>Ochrophyta</taxon>
        <taxon>Bacillariophyta</taxon>
        <taxon>Coscinodiscophyceae</taxon>
        <taxon>Thalassiosirophycidae</taxon>
        <taxon>Thalassiosirales</taxon>
        <taxon>Thalassiosiraceae</taxon>
        <taxon>Thalassiosira</taxon>
    </lineage>
</organism>
<dbReference type="HOGENOM" id="CLU_449385_0_0_1"/>
<accession>B8C345</accession>
<evidence type="ECO:0008006" key="6">
    <source>
        <dbReference type="Google" id="ProtNLM"/>
    </source>
</evidence>
<proteinExistence type="inferred from homology"/>
<keyword evidence="3" id="KW-1133">Transmembrane helix</keyword>
<dbReference type="SUPFAM" id="SSF53474">
    <property type="entry name" value="alpha/beta-Hydrolases"/>
    <property type="match status" value="1"/>
</dbReference>
<sequence length="753" mass="83543">MDADSESSTSTTLPSFCPTNTQSMKQAPSDSRPISPSAQAFLDHLGLPLVHPLCDNDDGNSDINVVHEELSYVGHGVFEVPGAVLNTANINTTLQHTTQQQSPPQLNIPPPIIGPISSLDLHDGSIYQLLLTATTMTAPTLAMGELWVRLFAFFLGPLCLAWVIHHEIRSSLMMGRRNSDDNKMDVELDEKGFVGDYKTMAIHVIGVACSAVLFTDSLYVYEYGRTFGFSLFVVSCILAIRCGCELTMKNQRIQHDNNSQRGGISRQKTTLYWGAILSLISTTVIVYLRSDGGHSLEATIGRFLPIMTNQVSAETSTIDKSDSNYNPLTHLSDPGIDLPTIDEGLYYSPSNALVSTIASHWPESSRTYSVDNGATPYLINGDQRTGIPFLVNKVEDQEYIRVFVQNPYDEEYLALDIAFPFAGYETIMKTNDKGENVFVHDSDKPVYLVLHGLNGGSHEEYVKDFVKRRRSEGSTVVVLIARGMMDTTVRGWNVFHGARTGDVDIASRALVRGLDSLATAQERPRRQILVGVGYSMGAIILSNYVARSGSYCALDAAMAVSGGLDMRQNLNFKRSMRLWQPMLTFGLREDILIGKYARHYKHRLTRKQFTNMLRVTSVSHLDVEAIVNYNSFDNLLHYYSEMSSMGDRRAEFQLFDDESCATGEWGRIANVSVPFAVLQALDDPLVGWRTIGTEKPQELADSGSGNVMLLLTKAGGHVGWPLGINPKRNAWKWMNDAARDYANAVDKARQEQR</sequence>
<evidence type="ECO:0000313" key="5">
    <source>
        <dbReference type="Proteomes" id="UP000001449"/>
    </source>
</evidence>
<keyword evidence="3" id="KW-0812">Transmembrane</keyword>